<keyword evidence="2" id="KW-1185">Reference proteome</keyword>
<dbReference type="OrthoDB" id="5406275at2759"/>
<protein>
    <submittedName>
        <fullName evidence="1">Uncharacterized protein</fullName>
    </submittedName>
</protein>
<evidence type="ECO:0000313" key="1">
    <source>
        <dbReference type="EMBL" id="UNI18010.1"/>
    </source>
</evidence>
<proteinExistence type="predicted"/>
<dbReference type="Proteomes" id="UP000829364">
    <property type="component" value="Chromosome 3"/>
</dbReference>
<dbReference type="EMBL" id="CP086356">
    <property type="protein sequence ID" value="UNI18010.1"/>
    <property type="molecule type" value="Genomic_DNA"/>
</dbReference>
<accession>A0A9Q8QE62</accession>
<reference evidence="1" key="1">
    <citation type="submission" date="2021-11" db="EMBL/GenBank/DDBJ databases">
        <title>Purpureocillium_takamizusanense_genome.</title>
        <authorList>
            <person name="Nguyen N.-H."/>
        </authorList>
    </citation>
    <scope>NUCLEOTIDE SEQUENCE</scope>
    <source>
        <strain evidence="1">PT3</strain>
    </source>
</reference>
<dbReference type="GeneID" id="72066266"/>
<organism evidence="1 2">
    <name type="scientific">Purpureocillium takamizusanense</name>
    <dbReference type="NCBI Taxonomy" id="2060973"/>
    <lineage>
        <taxon>Eukaryota</taxon>
        <taxon>Fungi</taxon>
        <taxon>Dikarya</taxon>
        <taxon>Ascomycota</taxon>
        <taxon>Pezizomycotina</taxon>
        <taxon>Sordariomycetes</taxon>
        <taxon>Hypocreomycetidae</taxon>
        <taxon>Hypocreales</taxon>
        <taxon>Ophiocordycipitaceae</taxon>
        <taxon>Purpureocillium</taxon>
    </lineage>
</organism>
<sequence length="334" mass="37015">MKACFGRRISPLCLRTGSAAQNAQRAAGIEAVLHESETTKKLQEEAQALEEQRPEEHHARIWGVKPSKEWYEQNATTLAAGVSAASEGAGFVATAVSAGAAMLSGVGVAADVGIALAHYSLLRSELSRLEDQCAERAMNTSRITAEATRLQATLLRLSSEKSNLAQVVKIVQDSLYHVSQLQIQILNFIDFIDQMKDIMESIAQDGTAVHGIADRHEDTVDPEIEKLLRDRAFEMMAKLVFATRASQIYKEVSIRYIMPELDILPTMRFFMSGTDDEIDDQFKRLNERREEIFRGTLALVLTMHRSLKDDLKLIAETCASSVELIEDAASEQMG</sequence>
<dbReference type="KEGG" id="ptkz:JDV02_004311"/>
<evidence type="ECO:0000313" key="2">
    <source>
        <dbReference type="Proteomes" id="UP000829364"/>
    </source>
</evidence>
<gene>
    <name evidence="1" type="ORF">JDV02_004311</name>
</gene>
<dbReference type="AlphaFoldDB" id="A0A9Q8QE62"/>
<dbReference type="RefSeq" id="XP_047841491.1">
    <property type="nucleotide sequence ID" value="XM_047985514.1"/>
</dbReference>
<name>A0A9Q8QE62_9HYPO</name>